<name>A0A0J9VJ05_FUSO4</name>
<dbReference type="EMBL" id="DS231709">
    <property type="protein sequence ID" value="KNB11073.1"/>
    <property type="molecule type" value="Genomic_DNA"/>
</dbReference>
<dbReference type="RefSeq" id="XP_018249118.1">
    <property type="nucleotide sequence ID" value="XM_018400740.1"/>
</dbReference>
<dbReference type="AlphaFoldDB" id="A0A0J9VJ05"/>
<dbReference type="GeneID" id="28961164"/>
<proteinExistence type="predicted"/>
<dbReference type="VEuPathDB" id="FungiDB:FOXG_20458"/>
<organism evidence="1 2">
    <name type="scientific">Fusarium oxysporum f. sp. lycopersici (strain 4287 / CBS 123668 / FGSC 9935 / NRRL 34936)</name>
    <name type="common">Fusarium vascular wilt of tomato</name>
    <dbReference type="NCBI Taxonomy" id="426428"/>
    <lineage>
        <taxon>Eukaryota</taxon>
        <taxon>Fungi</taxon>
        <taxon>Dikarya</taxon>
        <taxon>Ascomycota</taxon>
        <taxon>Pezizomycotina</taxon>
        <taxon>Sordariomycetes</taxon>
        <taxon>Hypocreomycetidae</taxon>
        <taxon>Hypocreales</taxon>
        <taxon>Nectriaceae</taxon>
        <taxon>Fusarium</taxon>
        <taxon>Fusarium oxysporum species complex</taxon>
    </lineage>
</organism>
<reference evidence="1" key="2">
    <citation type="journal article" date="2010" name="Nature">
        <title>Comparative genomics reveals mobile pathogenicity chromosomes in Fusarium.</title>
        <authorList>
            <person name="Ma L.J."/>
            <person name="van der Does H.C."/>
            <person name="Borkovich K.A."/>
            <person name="Coleman J.J."/>
            <person name="Daboussi M.J."/>
            <person name="Di Pietro A."/>
            <person name="Dufresne M."/>
            <person name="Freitag M."/>
            <person name="Grabherr M."/>
            <person name="Henrissat B."/>
            <person name="Houterman P.M."/>
            <person name="Kang S."/>
            <person name="Shim W.B."/>
            <person name="Woloshuk C."/>
            <person name="Xie X."/>
            <person name="Xu J.R."/>
            <person name="Antoniw J."/>
            <person name="Baker S.E."/>
            <person name="Bluhm B.H."/>
            <person name="Breakspear A."/>
            <person name="Brown D.W."/>
            <person name="Butchko R.A."/>
            <person name="Chapman S."/>
            <person name="Coulson R."/>
            <person name="Coutinho P.M."/>
            <person name="Danchin E.G."/>
            <person name="Diener A."/>
            <person name="Gale L.R."/>
            <person name="Gardiner D.M."/>
            <person name="Goff S."/>
            <person name="Hammond-Kosack K.E."/>
            <person name="Hilburn K."/>
            <person name="Hua-Van A."/>
            <person name="Jonkers W."/>
            <person name="Kazan K."/>
            <person name="Kodira C.D."/>
            <person name="Koehrsen M."/>
            <person name="Kumar L."/>
            <person name="Lee Y.H."/>
            <person name="Li L."/>
            <person name="Manners J.M."/>
            <person name="Miranda-Saavedra D."/>
            <person name="Mukherjee M."/>
            <person name="Park G."/>
            <person name="Park J."/>
            <person name="Park S.Y."/>
            <person name="Proctor R.H."/>
            <person name="Regev A."/>
            <person name="Ruiz-Roldan M.C."/>
            <person name="Sain D."/>
            <person name="Sakthikumar S."/>
            <person name="Sykes S."/>
            <person name="Schwartz D.C."/>
            <person name="Turgeon B.G."/>
            <person name="Wapinski I."/>
            <person name="Yoder O."/>
            <person name="Young S."/>
            <person name="Zeng Q."/>
            <person name="Zhou S."/>
            <person name="Galagan J."/>
            <person name="Cuomo C.A."/>
            <person name="Kistler H.C."/>
            <person name="Rep M."/>
        </authorList>
    </citation>
    <scope>NUCLEOTIDE SEQUENCE [LARGE SCALE GENOMIC DNA]</scope>
    <source>
        <strain evidence="1">4287</strain>
    </source>
</reference>
<sequence>MLHFHMQSSIKLRILGGMELAHLHEETGTGTGTGIESLGNRLTIPEQCGGLTMWNPSNGAMDIHLHLGYVPQRLILLHGTDLLGESAGIWSQCRVEAESSAKGLLWYLNYYHGVHSKTWTFHRVQLSS</sequence>
<protein>
    <submittedName>
        <fullName evidence="1">Uncharacterized protein</fullName>
    </submittedName>
</protein>
<evidence type="ECO:0000313" key="2">
    <source>
        <dbReference type="Proteomes" id="UP000009097"/>
    </source>
</evidence>
<dbReference type="KEGG" id="fox:FOXG_20458"/>
<evidence type="ECO:0000313" key="1">
    <source>
        <dbReference type="EMBL" id="KNB11073.1"/>
    </source>
</evidence>
<reference evidence="1" key="1">
    <citation type="submission" date="2007-04" db="EMBL/GenBank/DDBJ databases">
        <authorList>
            <consortium name="The Broad Institute Genome Sequencing Platform"/>
            <person name="Birren B."/>
            <person name="Lander E."/>
            <person name="Galagan J."/>
            <person name="Nusbaum C."/>
            <person name="Devon K."/>
            <person name="Ma L.-J."/>
            <person name="Jaffe D."/>
            <person name="Butler J."/>
            <person name="Alvarez P."/>
            <person name="Gnerre S."/>
            <person name="Grabherr M."/>
            <person name="Kleber M."/>
            <person name="Mauceli E."/>
            <person name="Brockman W."/>
            <person name="MacCallum I.A."/>
            <person name="Young S."/>
            <person name="LaButti K."/>
            <person name="DeCaprio D."/>
            <person name="Crawford M."/>
            <person name="Koehrsen M."/>
            <person name="Engels R."/>
            <person name="Montgomery P."/>
            <person name="Pearson M."/>
            <person name="Howarth C."/>
            <person name="Larson L."/>
            <person name="White J."/>
            <person name="O'Leary S."/>
            <person name="Kodira C."/>
            <person name="Zeng Q."/>
            <person name="Yandava C."/>
            <person name="Alvarado L."/>
            <person name="Kistler C."/>
            <person name="Shim W.-B."/>
            <person name="Kang S."/>
            <person name="Woloshuk C."/>
        </authorList>
    </citation>
    <scope>NUCLEOTIDE SEQUENCE</scope>
    <source>
        <strain evidence="1">4287</strain>
    </source>
</reference>
<dbReference type="Proteomes" id="UP000009097">
    <property type="component" value="Unassembled WGS sequence"/>
</dbReference>
<accession>A0A0J9VJ05</accession>
<gene>
    <name evidence="1" type="ORF">FOXG_20458</name>
</gene>